<dbReference type="Proteomes" id="UP000799302">
    <property type="component" value="Unassembled WGS sequence"/>
</dbReference>
<evidence type="ECO:0000256" key="4">
    <source>
        <dbReference type="ARBA" id="ARBA00023136"/>
    </source>
</evidence>
<name>A0A6A6UPY3_9PEZI</name>
<dbReference type="EMBL" id="MU004231">
    <property type="protein sequence ID" value="KAF2673457.1"/>
    <property type="molecule type" value="Genomic_DNA"/>
</dbReference>
<keyword evidence="3 7" id="KW-1133">Transmembrane helix</keyword>
<organism evidence="8 9">
    <name type="scientific">Microthyrium microscopicum</name>
    <dbReference type="NCBI Taxonomy" id="703497"/>
    <lineage>
        <taxon>Eukaryota</taxon>
        <taxon>Fungi</taxon>
        <taxon>Dikarya</taxon>
        <taxon>Ascomycota</taxon>
        <taxon>Pezizomycotina</taxon>
        <taxon>Dothideomycetes</taxon>
        <taxon>Dothideomycetes incertae sedis</taxon>
        <taxon>Microthyriales</taxon>
        <taxon>Microthyriaceae</taxon>
        <taxon>Microthyrium</taxon>
    </lineage>
</organism>
<evidence type="ECO:0000256" key="6">
    <source>
        <dbReference type="ARBA" id="ARBA00037847"/>
    </source>
</evidence>
<evidence type="ECO:0000256" key="5">
    <source>
        <dbReference type="ARBA" id="ARBA00023242"/>
    </source>
</evidence>
<dbReference type="PANTHER" id="PTHR12265">
    <property type="entry name" value="TRANSMEMBRANE PROTEIN 53"/>
    <property type="match status" value="1"/>
</dbReference>
<dbReference type="AlphaFoldDB" id="A0A6A6UPY3"/>
<evidence type="ECO:0008006" key="10">
    <source>
        <dbReference type="Google" id="ProtNLM"/>
    </source>
</evidence>
<keyword evidence="9" id="KW-1185">Reference proteome</keyword>
<dbReference type="Pfam" id="PF05705">
    <property type="entry name" value="DUF829"/>
    <property type="match status" value="1"/>
</dbReference>
<keyword evidence="2 7" id="KW-0812">Transmembrane</keyword>
<evidence type="ECO:0000313" key="9">
    <source>
        <dbReference type="Proteomes" id="UP000799302"/>
    </source>
</evidence>
<gene>
    <name evidence="8" type="ORF">BT63DRAFT_421605</name>
</gene>
<proteinExistence type="predicted"/>
<evidence type="ECO:0000256" key="1">
    <source>
        <dbReference type="ARBA" id="ARBA00004126"/>
    </source>
</evidence>
<evidence type="ECO:0000256" key="2">
    <source>
        <dbReference type="ARBA" id="ARBA00022692"/>
    </source>
</evidence>
<keyword evidence="4 7" id="KW-0472">Membrane</keyword>
<dbReference type="PANTHER" id="PTHR12265:SF30">
    <property type="entry name" value="TRANSMEMBRANE PROTEIN 53"/>
    <property type="match status" value="1"/>
</dbReference>
<dbReference type="InterPro" id="IPR008547">
    <property type="entry name" value="DUF829_TMEM53"/>
</dbReference>
<accession>A0A6A6UPY3</accession>
<evidence type="ECO:0000313" key="8">
    <source>
        <dbReference type="EMBL" id="KAF2673457.1"/>
    </source>
</evidence>
<protein>
    <recommendedName>
        <fullName evidence="10">Indole-diterpene biosynthesis protein PaxU</fullName>
    </recommendedName>
</protein>
<dbReference type="GO" id="GO:0031965">
    <property type="term" value="C:nuclear membrane"/>
    <property type="evidence" value="ECO:0007669"/>
    <property type="project" value="UniProtKB-SubCell"/>
</dbReference>
<comment type="subcellular location">
    <subcellularLocation>
        <location evidence="6">Endomembrane system</location>
        <topology evidence="6">Single-pass membrane protein</topology>
    </subcellularLocation>
    <subcellularLocation>
        <location evidence="1">Nucleus membrane</location>
    </subcellularLocation>
</comment>
<evidence type="ECO:0000256" key="7">
    <source>
        <dbReference type="SAM" id="Phobius"/>
    </source>
</evidence>
<sequence>MSKSSTLAFTGFNQLSANVFYCDPLQKSGPSETTSTSASENAPSLVILATWMGAVTRPIAKYLAGYQTLYPKTPILLLRNETSDVMYRSTRTQISRLQPALEVLEIAKETPSARILLHFFSNGGSIQIRTLAQMYKAKYNAPLPVTGMILDSCPGLEDLQTNYNAFAVGLPKFWLLRALAMTIISIFFLGHYIANIVFGKEPFLRKLRRQLNDPSLFPTSAPRVYVYSKTDDMVRWQDVESHAAEAATKGWSVKTDRFEESKHVGHMVVDAQRYWANVKSVA</sequence>
<evidence type="ECO:0000256" key="3">
    <source>
        <dbReference type="ARBA" id="ARBA00022989"/>
    </source>
</evidence>
<feature type="transmembrane region" description="Helical" evidence="7">
    <location>
        <begin position="174"/>
        <end position="198"/>
    </location>
</feature>
<reference evidence="8" key="1">
    <citation type="journal article" date="2020" name="Stud. Mycol.">
        <title>101 Dothideomycetes genomes: a test case for predicting lifestyles and emergence of pathogens.</title>
        <authorList>
            <person name="Haridas S."/>
            <person name="Albert R."/>
            <person name="Binder M."/>
            <person name="Bloem J."/>
            <person name="Labutti K."/>
            <person name="Salamov A."/>
            <person name="Andreopoulos B."/>
            <person name="Baker S."/>
            <person name="Barry K."/>
            <person name="Bills G."/>
            <person name="Bluhm B."/>
            <person name="Cannon C."/>
            <person name="Castanera R."/>
            <person name="Culley D."/>
            <person name="Daum C."/>
            <person name="Ezra D."/>
            <person name="Gonzalez J."/>
            <person name="Henrissat B."/>
            <person name="Kuo A."/>
            <person name="Liang C."/>
            <person name="Lipzen A."/>
            <person name="Lutzoni F."/>
            <person name="Magnuson J."/>
            <person name="Mondo S."/>
            <person name="Nolan M."/>
            <person name="Ohm R."/>
            <person name="Pangilinan J."/>
            <person name="Park H.-J."/>
            <person name="Ramirez L."/>
            <person name="Alfaro M."/>
            <person name="Sun H."/>
            <person name="Tritt A."/>
            <person name="Yoshinaga Y."/>
            <person name="Zwiers L.-H."/>
            <person name="Turgeon B."/>
            <person name="Goodwin S."/>
            <person name="Spatafora J."/>
            <person name="Crous P."/>
            <person name="Grigoriev I."/>
        </authorList>
    </citation>
    <scope>NUCLEOTIDE SEQUENCE</scope>
    <source>
        <strain evidence="8">CBS 115976</strain>
    </source>
</reference>
<keyword evidence="5" id="KW-0539">Nucleus</keyword>
<dbReference type="OrthoDB" id="77878at2759"/>